<gene>
    <name evidence="10" type="ORF">HAX54_027958</name>
</gene>
<evidence type="ECO:0000256" key="8">
    <source>
        <dbReference type="ARBA" id="ARBA00023326"/>
    </source>
</evidence>
<dbReference type="InterPro" id="IPR001701">
    <property type="entry name" value="Glyco_hydro_9"/>
</dbReference>
<reference evidence="10 11" key="1">
    <citation type="journal article" date="2021" name="BMC Genomics">
        <title>Datura genome reveals duplications of psychoactive alkaloid biosynthetic genes and high mutation rate following tissue culture.</title>
        <authorList>
            <person name="Rajewski A."/>
            <person name="Carter-House D."/>
            <person name="Stajich J."/>
            <person name="Litt A."/>
        </authorList>
    </citation>
    <scope>NUCLEOTIDE SEQUENCE [LARGE SCALE GENOMIC DNA]</scope>
    <source>
        <strain evidence="10">AR-01</strain>
    </source>
</reference>
<evidence type="ECO:0000313" key="10">
    <source>
        <dbReference type="EMBL" id="MCD9641643.1"/>
    </source>
</evidence>
<keyword evidence="11" id="KW-1185">Reference proteome</keyword>
<protein>
    <recommendedName>
        <fullName evidence="3">cellulase</fullName>
        <ecNumber evidence="3">3.2.1.4</ecNumber>
    </recommendedName>
</protein>
<dbReference type="Gene3D" id="1.50.10.10">
    <property type="match status" value="1"/>
</dbReference>
<keyword evidence="6" id="KW-0119">Carbohydrate metabolism</keyword>
<dbReference type="Pfam" id="PF00759">
    <property type="entry name" value="Glyco_hydro_9"/>
    <property type="match status" value="1"/>
</dbReference>
<feature type="domain" description="Glycoside hydrolase family 9" evidence="9">
    <location>
        <begin position="13"/>
        <end position="86"/>
    </location>
</feature>
<dbReference type="PANTHER" id="PTHR22298">
    <property type="entry name" value="ENDO-1,4-BETA-GLUCANASE"/>
    <property type="match status" value="1"/>
</dbReference>
<organism evidence="10 11">
    <name type="scientific">Datura stramonium</name>
    <name type="common">Jimsonweed</name>
    <name type="synonym">Common thornapple</name>
    <dbReference type="NCBI Taxonomy" id="4076"/>
    <lineage>
        <taxon>Eukaryota</taxon>
        <taxon>Viridiplantae</taxon>
        <taxon>Streptophyta</taxon>
        <taxon>Embryophyta</taxon>
        <taxon>Tracheophyta</taxon>
        <taxon>Spermatophyta</taxon>
        <taxon>Magnoliopsida</taxon>
        <taxon>eudicotyledons</taxon>
        <taxon>Gunneridae</taxon>
        <taxon>Pentapetalae</taxon>
        <taxon>asterids</taxon>
        <taxon>lamiids</taxon>
        <taxon>Solanales</taxon>
        <taxon>Solanaceae</taxon>
        <taxon>Solanoideae</taxon>
        <taxon>Datureae</taxon>
        <taxon>Datura</taxon>
    </lineage>
</organism>
<keyword evidence="5" id="KW-0136">Cellulose degradation</keyword>
<evidence type="ECO:0000259" key="9">
    <source>
        <dbReference type="Pfam" id="PF00759"/>
    </source>
</evidence>
<name>A0ABS8V3K9_DATST</name>
<keyword evidence="7" id="KW-0326">Glycosidase</keyword>
<evidence type="ECO:0000256" key="5">
    <source>
        <dbReference type="ARBA" id="ARBA00023001"/>
    </source>
</evidence>
<evidence type="ECO:0000256" key="3">
    <source>
        <dbReference type="ARBA" id="ARBA00012601"/>
    </source>
</evidence>
<keyword evidence="4" id="KW-0378">Hydrolase</keyword>
<evidence type="ECO:0000313" key="11">
    <source>
        <dbReference type="Proteomes" id="UP000823775"/>
    </source>
</evidence>
<sequence length="106" mass="12263">MVFWPNNLDLGIELFWGAAWLLRATNDISYLKFINTLGANDVPDLFSWDNKYAGCACSMARRSLVGNDNRFDSFRQHAKDFVCVNTTQLTLYKHPIYKRRPNLQAT</sequence>
<keyword evidence="8" id="KW-0624">Polysaccharide degradation</keyword>
<evidence type="ECO:0000256" key="7">
    <source>
        <dbReference type="ARBA" id="ARBA00023295"/>
    </source>
</evidence>
<comment type="catalytic activity">
    <reaction evidence="1">
        <text>Endohydrolysis of (1-&gt;4)-beta-D-glucosidic linkages in cellulose, lichenin and cereal beta-D-glucans.</text>
        <dbReference type="EC" id="3.2.1.4"/>
    </reaction>
</comment>
<comment type="caution">
    <text evidence="10">The sequence shown here is derived from an EMBL/GenBank/DDBJ whole genome shotgun (WGS) entry which is preliminary data.</text>
</comment>
<evidence type="ECO:0000256" key="4">
    <source>
        <dbReference type="ARBA" id="ARBA00022801"/>
    </source>
</evidence>
<proteinExistence type="inferred from homology"/>
<dbReference type="Proteomes" id="UP000823775">
    <property type="component" value="Unassembled WGS sequence"/>
</dbReference>
<dbReference type="InterPro" id="IPR008928">
    <property type="entry name" value="6-hairpin_glycosidase_sf"/>
</dbReference>
<dbReference type="EMBL" id="JACEIK010003415">
    <property type="protein sequence ID" value="MCD9641643.1"/>
    <property type="molecule type" value="Genomic_DNA"/>
</dbReference>
<evidence type="ECO:0000256" key="6">
    <source>
        <dbReference type="ARBA" id="ARBA00023277"/>
    </source>
</evidence>
<dbReference type="InterPro" id="IPR012341">
    <property type="entry name" value="6hp_glycosidase-like_sf"/>
</dbReference>
<comment type="similarity">
    <text evidence="2">Belongs to the glycosyl hydrolase 9 (cellulase E) family.</text>
</comment>
<evidence type="ECO:0000256" key="1">
    <source>
        <dbReference type="ARBA" id="ARBA00000966"/>
    </source>
</evidence>
<accession>A0ABS8V3K9</accession>
<evidence type="ECO:0000256" key="2">
    <source>
        <dbReference type="ARBA" id="ARBA00007072"/>
    </source>
</evidence>
<dbReference type="EC" id="3.2.1.4" evidence="3"/>
<dbReference type="SUPFAM" id="SSF48208">
    <property type="entry name" value="Six-hairpin glycosidases"/>
    <property type="match status" value="1"/>
</dbReference>